<keyword evidence="3" id="KW-0061">Asparagine biosynthesis</keyword>
<dbReference type="AlphaFoldDB" id="A0A3M2LZ72"/>
<name>A0A3M2LZ72_9ACTN</name>
<dbReference type="GO" id="GO:0006529">
    <property type="term" value="P:asparagine biosynthetic process"/>
    <property type="evidence" value="ECO:0007669"/>
    <property type="project" value="UniProtKB-KW"/>
</dbReference>
<comment type="pathway">
    <text evidence="1">Amino-acid biosynthesis; L-asparagine biosynthesis; L-asparagine from L-aspartate (L-Gln route): step 1/1.</text>
</comment>
<dbReference type="PANTHER" id="PTHR43284">
    <property type="entry name" value="ASPARAGINE SYNTHETASE (GLUTAMINE-HYDROLYZING)"/>
    <property type="match status" value="1"/>
</dbReference>
<evidence type="ECO:0000256" key="3">
    <source>
        <dbReference type="ARBA" id="ARBA00022888"/>
    </source>
</evidence>
<gene>
    <name evidence="6" type="ORF">EBO15_18355</name>
</gene>
<feature type="domain" description="Asparagine synthetase" evidence="5">
    <location>
        <begin position="207"/>
        <end position="595"/>
    </location>
</feature>
<dbReference type="InterPro" id="IPR001962">
    <property type="entry name" value="Asn_synthase"/>
</dbReference>
<dbReference type="PANTHER" id="PTHR43284:SF1">
    <property type="entry name" value="ASPARAGINE SYNTHETASE"/>
    <property type="match status" value="1"/>
</dbReference>
<dbReference type="InterPro" id="IPR051786">
    <property type="entry name" value="ASN_synthetase/amidase"/>
</dbReference>
<dbReference type="SUPFAM" id="SSF52402">
    <property type="entry name" value="Adenine nucleotide alpha hydrolases-like"/>
    <property type="match status" value="1"/>
</dbReference>
<reference evidence="6 7" key="1">
    <citation type="submission" date="2018-10" db="EMBL/GenBank/DDBJ databases">
        <title>Isolation from soil.</title>
        <authorList>
            <person name="Hu J."/>
        </authorList>
    </citation>
    <scope>NUCLEOTIDE SEQUENCE [LARGE SCALE GENOMIC DNA]</scope>
    <source>
        <strain evidence="6 7">NEAU-Ht49</strain>
    </source>
</reference>
<evidence type="ECO:0000259" key="5">
    <source>
        <dbReference type="Pfam" id="PF00733"/>
    </source>
</evidence>
<dbReference type="EMBL" id="RFFG01000030">
    <property type="protein sequence ID" value="RMI42804.1"/>
    <property type="molecule type" value="Genomic_DNA"/>
</dbReference>
<comment type="catalytic activity">
    <reaction evidence="4">
        <text>L-aspartate + L-glutamine + ATP + H2O = L-asparagine + L-glutamate + AMP + diphosphate + H(+)</text>
        <dbReference type="Rhea" id="RHEA:12228"/>
        <dbReference type="ChEBI" id="CHEBI:15377"/>
        <dbReference type="ChEBI" id="CHEBI:15378"/>
        <dbReference type="ChEBI" id="CHEBI:29985"/>
        <dbReference type="ChEBI" id="CHEBI:29991"/>
        <dbReference type="ChEBI" id="CHEBI:30616"/>
        <dbReference type="ChEBI" id="CHEBI:33019"/>
        <dbReference type="ChEBI" id="CHEBI:58048"/>
        <dbReference type="ChEBI" id="CHEBI:58359"/>
        <dbReference type="ChEBI" id="CHEBI:456215"/>
        <dbReference type="EC" id="6.3.5.4"/>
    </reaction>
</comment>
<keyword evidence="7" id="KW-1185">Reference proteome</keyword>
<dbReference type="Proteomes" id="UP000282674">
    <property type="component" value="Unassembled WGS sequence"/>
</dbReference>
<evidence type="ECO:0000256" key="2">
    <source>
        <dbReference type="ARBA" id="ARBA00012737"/>
    </source>
</evidence>
<dbReference type="InterPro" id="IPR014729">
    <property type="entry name" value="Rossmann-like_a/b/a_fold"/>
</dbReference>
<keyword evidence="3" id="KW-0028">Amino-acid biosynthesis</keyword>
<dbReference type="Gene3D" id="3.40.50.620">
    <property type="entry name" value="HUPs"/>
    <property type="match status" value="1"/>
</dbReference>
<evidence type="ECO:0000256" key="4">
    <source>
        <dbReference type="ARBA" id="ARBA00048741"/>
    </source>
</evidence>
<comment type="caution">
    <text evidence="6">The sequence shown here is derived from an EMBL/GenBank/DDBJ whole genome shotgun (WGS) entry which is preliminary data.</text>
</comment>
<dbReference type="GO" id="GO:0004066">
    <property type="term" value="F:asparagine synthase (glutamine-hydrolyzing) activity"/>
    <property type="evidence" value="ECO:0007669"/>
    <property type="project" value="UniProtKB-EC"/>
</dbReference>
<organism evidence="6 7">
    <name type="scientific">Actinomadura harenae</name>
    <dbReference type="NCBI Taxonomy" id="2483351"/>
    <lineage>
        <taxon>Bacteria</taxon>
        <taxon>Bacillati</taxon>
        <taxon>Actinomycetota</taxon>
        <taxon>Actinomycetes</taxon>
        <taxon>Streptosporangiales</taxon>
        <taxon>Thermomonosporaceae</taxon>
        <taxon>Actinomadura</taxon>
    </lineage>
</organism>
<accession>A0A3M2LZ72</accession>
<protein>
    <recommendedName>
        <fullName evidence="2">asparagine synthase (glutamine-hydrolyzing)</fullName>
        <ecNumber evidence="2">6.3.5.4</ecNumber>
    </recommendedName>
</protein>
<sequence>MMGPGRGDSWFVVVPDTAAGAAVCERLPGRSVLAYASGRPCVVAGASVELVVAEAGRTRLAVIGCASVTADRLRGLAERIRCLEDADAVTTLPGRFHLVAAVDGQVRVHGPASGGQRVFHTRVGEVVVVSDRASVLADLTSASLNVDAVALRLVGHVPPLLALPLWQGIEQIQPGDALHLDTDRTSVRTWWVPPEPELSLEAGAPGFAAALSEAVQARIDAGEVVASDLSGGLDSTPISFLADAAVRRRGGHLVTFSQGLDDAAHDDHIWADRARRHLNSQHIHVHAGDLPGWFAEVASPVSGLDEPIPWLHGLALFTAIAALLGEHGATVHLTGHGGDEITLLPSSYLHDLARTHPGQLRSHLSAVRARTRWPLIATLRALADRTGYPAWLAQQAPRLTTSVPLTGAPDLGWQWRLRLPAWATPTAIDAVTRRIRQMAPAIRPYAPLRAQHQVLNNVRTTTCIVNAVHELTRRAGAALHAPYLDDHVITAALAIRLDQRAAPGRFKPLTTAAMRPHMPAECLTRTTKGEFSSLFYEGLRTHRDQLQALAEDSLLAGLGLADPTALRRACARTPADFGQSSSDLKIFVSTENWLRAQSTRSPELPATEGGDHALA</sequence>
<dbReference type="Pfam" id="PF00733">
    <property type="entry name" value="Asn_synthase"/>
    <property type="match status" value="1"/>
</dbReference>
<evidence type="ECO:0000313" key="6">
    <source>
        <dbReference type="EMBL" id="RMI42804.1"/>
    </source>
</evidence>
<evidence type="ECO:0000256" key="1">
    <source>
        <dbReference type="ARBA" id="ARBA00005187"/>
    </source>
</evidence>
<proteinExistence type="predicted"/>
<evidence type="ECO:0000313" key="7">
    <source>
        <dbReference type="Proteomes" id="UP000282674"/>
    </source>
</evidence>
<dbReference type="EC" id="6.3.5.4" evidence="2"/>